<gene>
    <name evidence="4" type="ORF">BACCIP111883_03069</name>
</gene>
<dbReference type="EMBL" id="CAKJTJ010000019">
    <property type="protein sequence ID" value="CAG9622278.1"/>
    <property type="molecule type" value="Genomic_DNA"/>
</dbReference>
<name>A0ABN8AGK9_9BACI</name>
<dbReference type="InterPro" id="IPR052057">
    <property type="entry name" value="IS150/IS1296_orfA-like"/>
</dbReference>
<dbReference type="Gene3D" id="1.10.10.10">
    <property type="entry name" value="Winged helix-like DNA-binding domain superfamily/Winged helix DNA-binding domain"/>
    <property type="match status" value="3"/>
</dbReference>
<comment type="caution">
    <text evidence="4">The sequence shown here is derived from an EMBL/GenBank/DDBJ whole genome shotgun (WGS) entry which is preliminary data.</text>
</comment>
<evidence type="ECO:0000256" key="1">
    <source>
        <dbReference type="ARBA" id="ARBA00038232"/>
    </source>
</evidence>
<proteinExistence type="inferred from homology"/>
<accession>A0ABN8AGK9</accession>
<feature type="domain" description="Insertion element IS150 protein InsJ-like helix-turn-helix" evidence="3">
    <location>
        <begin position="131"/>
        <end position="183"/>
    </location>
</feature>
<dbReference type="InterPro" id="IPR036388">
    <property type="entry name" value="WH-like_DNA-bd_sf"/>
</dbReference>
<dbReference type="InterPro" id="IPR009057">
    <property type="entry name" value="Homeodomain-like_sf"/>
</dbReference>
<dbReference type="PANTHER" id="PTHR33795:SF1">
    <property type="entry name" value="INSERTION ELEMENT IS150 PROTEIN INSJ"/>
    <property type="match status" value="1"/>
</dbReference>
<dbReference type="PANTHER" id="PTHR33795">
    <property type="entry name" value="INSERTION ELEMENT IS150 PROTEIN INSJ"/>
    <property type="match status" value="1"/>
</dbReference>
<evidence type="ECO:0000256" key="2">
    <source>
        <dbReference type="SAM" id="Coils"/>
    </source>
</evidence>
<protein>
    <submittedName>
        <fullName evidence="4">IS3 family transposase ISEnfa5</fullName>
    </submittedName>
</protein>
<evidence type="ECO:0000313" key="5">
    <source>
        <dbReference type="Proteomes" id="UP000789833"/>
    </source>
</evidence>
<reference evidence="4 5" key="1">
    <citation type="submission" date="2021-10" db="EMBL/GenBank/DDBJ databases">
        <authorList>
            <person name="Criscuolo A."/>
        </authorList>
    </citation>
    <scope>NUCLEOTIDE SEQUENCE [LARGE SCALE GENOMIC DNA]</scope>
    <source>
        <strain evidence="5">CIP 111883</strain>
    </source>
</reference>
<evidence type="ECO:0000259" key="3">
    <source>
        <dbReference type="Pfam" id="PF13518"/>
    </source>
</evidence>
<dbReference type="Pfam" id="PF01527">
    <property type="entry name" value="HTH_Tnp_1"/>
    <property type="match status" value="1"/>
</dbReference>
<evidence type="ECO:0000313" key="4">
    <source>
        <dbReference type="EMBL" id="CAG9622278.1"/>
    </source>
</evidence>
<feature type="coiled-coil region" evidence="2">
    <location>
        <begin position="191"/>
        <end position="221"/>
    </location>
</feature>
<dbReference type="InterPro" id="IPR002514">
    <property type="entry name" value="Transposase_8"/>
</dbReference>
<dbReference type="SUPFAM" id="SSF46689">
    <property type="entry name" value="Homeodomain-like"/>
    <property type="match status" value="1"/>
</dbReference>
<dbReference type="Proteomes" id="UP000789833">
    <property type="component" value="Unassembled WGS sequence"/>
</dbReference>
<keyword evidence="2" id="KW-0175">Coiled coil</keyword>
<keyword evidence="5" id="KW-1185">Reference proteome</keyword>
<sequence length="226" mass="27196">MSTSSYSAEDKYKIIKMYEDGIYSLKEIKSKYKVAITTIMKWKYDFEKYGVEGLRKSSTWKRYSRELKLSAIRDYLSGSYSLREVARKYEIPSDTTLRRWIKKYNSHREIKDTAKGMSRSMTKGRTTTWEERIQVVLYCIENGKDFQKAAESYEVSYHQVYLWVKKYENGGYEALKDKRGKNKTEIELSPEEKVKLEMKRLERENERLRAENAFLKKLEEIERRRR</sequence>
<comment type="similarity">
    <text evidence="1">Belongs to the IS150/IS1296 orfA family.</text>
</comment>
<organism evidence="4 5">
    <name type="scientific">Sutcliffiella rhizosphaerae</name>
    <dbReference type="NCBI Taxonomy" id="2880967"/>
    <lineage>
        <taxon>Bacteria</taxon>
        <taxon>Bacillati</taxon>
        <taxon>Bacillota</taxon>
        <taxon>Bacilli</taxon>
        <taxon>Bacillales</taxon>
        <taxon>Bacillaceae</taxon>
        <taxon>Sutcliffiella</taxon>
    </lineage>
</organism>
<dbReference type="Pfam" id="PF13518">
    <property type="entry name" value="HTH_28"/>
    <property type="match status" value="1"/>
</dbReference>
<dbReference type="SUPFAM" id="SSF48295">
    <property type="entry name" value="TrpR-like"/>
    <property type="match status" value="2"/>
</dbReference>
<dbReference type="InterPro" id="IPR055247">
    <property type="entry name" value="InsJ-like_HTH"/>
</dbReference>
<dbReference type="InterPro" id="IPR010921">
    <property type="entry name" value="Trp_repressor/repl_initiator"/>
</dbReference>